<evidence type="ECO:0000256" key="1">
    <source>
        <dbReference type="ARBA" id="ARBA00005662"/>
    </source>
</evidence>
<feature type="region of interest" description="Disordered" evidence="2">
    <location>
        <begin position="52"/>
        <end position="74"/>
    </location>
</feature>
<comment type="caution">
    <text evidence="4">The sequence shown here is derived from an EMBL/GenBank/DDBJ whole genome shotgun (WGS) entry which is preliminary data.</text>
</comment>
<evidence type="ECO:0000256" key="2">
    <source>
        <dbReference type="SAM" id="MobiDB-lite"/>
    </source>
</evidence>
<keyword evidence="5" id="KW-1185">Reference proteome</keyword>
<dbReference type="InterPro" id="IPR019079">
    <property type="entry name" value="Capsule_synth_CapA"/>
</dbReference>
<proteinExistence type="inferred from homology"/>
<evidence type="ECO:0000313" key="5">
    <source>
        <dbReference type="Proteomes" id="UP000282028"/>
    </source>
</evidence>
<dbReference type="Gene3D" id="3.60.21.10">
    <property type="match status" value="1"/>
</dbReference>
<dbReference type="CDD" id="cd07381">
    <property type="entry name" value="MPP_CapA"/>
    <property type="match status" value="1"/>
</dbReference>
<feature type="compositionally biased region" description="Basic and acidic residues" evidence="2">
    <location>
        <begin position="65"/>
        <end position="74"/>
    </location>
</feature>
<organism evidence="4 5">
    <name type="scientific">Brevibacillus invocatus</name>
    <dbReference type="NCBI Taxonomy" id="173959"/>
    <lineage>
        <taxon>Bacteria</taxon>
        <taxon>Bacillati</taxon>
        <taxon>Bacillota</taxon>
        <taxon>Bacilli</taxon>
        <taxon>Bacillales</taxon>
        <taxon>Paenibacillaceae</taxon>
        <taxon>Brevibacillus</taxon>
    </lineage>
</organism>
<dbReference type="Pfam" id="PF09587">
    <property type="entry name" value="PGA_cap"/>
    <property type="match status" value="1"/>
</dbReference>
<dbReference type="PANTHER" id="PTHR33393:SF13">
    <property type="entry name" value="PGA BIOSYNTHESIS PROTEIN CAPA"/>
    <property type="match status" value="1"/>
</dbReference>
<dbReference type="PANTHER" id="PTHR33393">
    <property type="entry name" value="POLYGLUTAMINE SYNTHESIS ACCESSORY PROTEIN RV0574C-RELATED"/>
    <property type="match status" value="1"/>
</dbReference>
<dbReference type="EMBL" id="RHHR01000026">
    <property type="protein sequence ID" value="RNB72272.1"/>
    <property type="molecule type" value="Genomic_DNA"/>
</dbReference>
<protein>
    <submittedName>
        <fullName evidence="4">CapA family protein</fullName>
    </submittedName>
</protein>
<dbReference type="OrthoDB" id="9810906at2"/>
<feature type="domain" description="Capsule synthesis protein CapA" evidence="3">
    <location>
        <begin position="78"/>
        <end position="318"/>
    </location>
</feature>
<name>A0A3M8C983_9BACL</name>
<dbReference type="SUPFAM" id="SSF56300">
    <property type="entry name" value="Metallo-dependent phosphatases"/>
    <property type="match status" value="1"/>
</dbReference>
<evidence type="ECO:0000259" key="3">
    <source>
        <dbReference type="SMART" id="SM00854"/>
    </source>
</evidence>
<dbReference type="AlphaFoldDB" id="A0A3M8C983"/>
<evidence type="ECO:0000313" key="4">
    <source>
        <dbReference type="EMBL" id="RNB72272.1"/>
    </source>
</evidence>
<dbReference type="InterPro" id="IPR052169">
    <property type="entry name" value="CW_Biosynth-Accessory"/>
</dbReference>
<dbReference type="InterPro" id="IPR029052">
    <property type="entry name" value="Metallo-depent_PP-like"/>
</dbReference>
<comment type="similarity">
    <text evidence="1">Belongs to the CapA family.</text>
</comment>
<dbReference type="SMART" id="SM00854">
    <property type="entry name" value="PGA_cap"/>
    <property type="match status" value="1"/>
</dbReference>
<sequence length="388" mass="43032">MNQTRTHRVKTQRRKKRKMWIRATVQTFLFCLLAVLAIGVYQFANSFSSDSGSDSRFPLTQPDNQHTEQEPHQEPHIHLTFAGDVIMAGNVEKMLIEKGYDYPYTELKDLFLQDDYTIANLETPVTTRGTPPINKAFVYKSPPAALPALKAAGIDAVNLANNHSMDQGVEGLLDTFASLDENQIEYVGAGVDSARAYAPVYVEKNGIRVAIFGFSRVIPEVSWYAGKNKPGVAATYDPTQAIQAIQEARPKADLIVVIPHWGEERKDFPLDNQKELARAYIDAGADLIVGGHPHVIQGLEQYKDKWIAYSLGNFIFTRSTEPRTWESIALQASCTKTGKCELRAIPFHAELARAVPMNEADGAALLNRLQSISTDVQIDADGNISNVK</sequence>
<dbReference type="RefSeq" id="WP_122909606.1">
    <property type="nucleotide sequence ID" value="NZ_CBCSBE010000002.1"/>
</dbReference>
<dbReference type="Proteomes" id="UP000282028">
    <property type="component" value="Unassembled WGS sequence"/>
</dbReference>
<gene>
    <name evidence="4" type="ORF">EDM52_14040</name>
</gene>
<accession>A0A3M8C983</accession>
<reference evidence="4 5" key="1">
    <citation type="submission" date="2018-10" db="EMBL/GenBank/DDBJ databases">
        <title>Phylogenomics of Brevibacillus.</title>
        <authorList>
            <person name="Dunlap C."/>
        </authorList>
    </citation>
    <scope>NUCLEOTIDE SEQUENCE [LARGE SCALE GENOMIC DNA]</scope>
    <source>
        <strain evidence="4 5">JCM 12215</strain>
    </source>
</reference>